<dbReference type="AlphaFoldDB" id="A0A9N9XWK3"/>
<keyword evidence="1" id="KW-0732">Signal</keyword>
<gene>
    <name evidence="2" type="ORF">CBYS24578_00009540</name>
</gene>
<reference evidence="2 3" key="2">
    <citation type="submission" date="2021-10" db="EMBL/GenBank/DDBJ databases">
        <authorList>
            <person name="Piombo E."/>
        </authorList>
    </citation>
    <scope>NUCLEOTIDE SEQUENCE [LARGE SCALE GENOMIC DNA]</scope>
</reference>
<organism evidence="2 3">
    <name type="scientific">Clonostachys byssicola</name>
    <dbReference type="NCBI Taxonomy" id="160290"/>
    <lineage>
        <taxon>Eukaryota</taxon>
        <taxon>Fungi</taxon>
        <taxon>Dikarya</taxon>
        <taxon>Ascomycota</taxon>
        <taxon>Pezizomycotina</taxon>
        <taxon>Sordariomycetes</taxon>
        <taxon>Hypocreomycetidae</taxon>
        <taxon>Hypocreales</taxon>
        <taxon>Bionectriaceae</taxon>
        <taxon>Clonostachys</taxon>
    </lineage>
</organism>
<protein>
    <submittedName>
        <fullName evidence="2">Uncharacterized protein</fullName>
    </submittedName>
</protein>
<comment type="caution">
    <text evidence="2">The sequence shown here is derived from an EMBL/GenBank/DDBJ whole genome shotgun (WGS) entry which is preliminary data.</text>
</comment>
<evidence type="ECO:0000313" key="2">
    <source>
        <dbReference type="EMBL" id="CAG9981974.1"/>
    </source>
</evidence>
<evidence type="ECO:0000313" key="3">
    <source>
        <dbReference type="Proteomes" id="UP000754883"/>
    </source>
</evidence>
<reference evidence="3" key="1">
    <citation type="submission" date="2019-06" db="EMBL/GenBank/DDBJ databases">
        <authorList>
            <person name="Broberg M."/>
        </authorList>
    </citation>
    <scope>NUCLEOTIDE SEQUENCE [LARGE SCALE GENOMIC DNA]</scope>
</reference>
<dbReference type="Proteomes" id="UP000754883">
    <property type="component" value="Unassembled WGS sequence"/>
</dbReference>
<sequence length="128" mass="13194">MKVSTILTSSLFLLASSTFAYQDLATRGEDLVAKGEYLIARGEYLIARANKKAAPAKKGNKSGHLGGAESGTCVVQAKGAGPGFCNLNTGHRVACEANAKCTPAKKGCGWVPGSQRAQCGLEAGRLGH</sequence>
<name>A0A9N9XWK3_9HYPO</name>
<feature type="signal peptide" evidence="1">
    <location>
        <begin position="1"/>
        <end position="20"/>
    </location>
</feature>
<accession>A0A9N9XWK3</accession>
<keyword evidence="3" id="KW-1185">Reference proteome</keyword>
<feature type="chain" id="PRO_5040235727" evidence="1">
    <location>
        <begin position="21"/>
        <end position="128"/>
    </location>
</feature>
<proteinExistence type="predicted"/>
<dbReference type="OrthoDB" id="5148806at2759"/>
<evidence type="ECO:0000256" key="1">
    <source>
        <dbReference type="SAM" id="SignalP"/>
    </source>
</evidence>
<dbReference type="EMBL" id="CABFNO020001328">
    <property type="protein sequence ID" value="CAG9981974.1"/>
    <property type="molecule type" value="Genomic_DNA"/>
</dbReference>